<dbReference type="GO" id="GO:0005524">
    <property type="term" value="F:ATP binding"/>
    <property type="evidence" value="ECO:0007669"/>
    <property type="project" value="InterPro"/>
</dbReference>
<name>A0A9D2AHJ0_9BACT</name>
<organism evidence="4 5">
    <name type="scientific">Candidatus Akkermansia intestinigallinarum</name>
    <dbReference type="NCBI Taxonomy" id="2838431"/>
    <lineage>
        <taxon>Bacteria</taxon>
        <taxon>Pseudomonadati</taxon>
        <taxon>Verrucomicrobiota</taxon>
        <taxon>Verrucomicrobiia</taxon>
        <taxon>Verrucomicrobiales</taxon>
        <taxon>Akkermansiaceae</taxon>
        <taxon>Akkermansia</taxon>
    </lineage>
</organism>
<dbReference type="SMART" id="SM00487">
    <property type="entry name" value="DEXDc"/>
    <property type="match status" value="1"/>
</dbReference>
<dbReference type="InterPro" id="IPR000330">
    <property type="entry name" value="SNF2_N"/>
</dbReference>
<keyword evidence="4" id="KW-0547">Nucleotide-binding</keyword>
<dbReference type="PROSITE" id="PS51194">
    <property type="entry name" value="HELICASE_CTER"/>
    <property type="match status" value="1"/>
</dbReference>
<dbReference type="Pfam" id="PF00176">
    <property type="entry name" value="SNF2-rel_dom"/>
    <property type="match status" value="1"/>
</dbReference>
<dbReference type="PROSITE" id="PS51192">
    <property type="entry name" value="HELICASE_ATP_BIND_1"/>
    <property type="match status" value="1"/>
</dbReference>
<proteinExistence type="predicted"/>
<dbReference type="PANTHER" id="PTHR10799">
    <property type="entry name" value="SNF2/RAD54 HELICASE FAMILY"/>
    <property type="match status" value="1"/>
</dbReference>
<dbReference type="Gene3D" id="3.40.50.10810">
    <property type="entry name" value="Tandem AAA-ATPase domain"/>
    <property type="match status" value="1"/>
</dbReference>
<protein>
    <submittedName>
        <fullName evidence="4">DEAD/DEAH box helicase</fullName>
    </submittedName>
</protein>
<gene>
    <name evidence="4" type="ORF">H9862_07545</name>
</gene>
<dbReference type="EMBL" id="DXFQ01000139">
    <property type="protein sequence ID" value="HIX20435.1"/>
    <property type="molecule type" value="Genomic_DNA"/>
</dbReference>
<keyword evidence="4" id="KW-0067">ATP-binding</keyword>
<dbReference type="CDD" id="cd18793">
    <property type="entry name" value="SF2_C_SNF"/>
    <property type="match status" value="1"/>
</dbReference>
<evidence type="ECO:0000259" key="2">
    <source>
        <dbReference type="PROSITE" id="PS51192"/>
    </source>
</evidence>
<dbReference type="Gene3D" id="3.40.50.300">
    <property type="entry name" value="P-loop containing nucleotide triphosphate hydrolases"/>
    <property type="match status" value="1"/>
</dbReference>
<sequence length="1316" mass="143765">MSADQTSLAPGESALLCAVCGPISDEEVRAVGIVLRDEEGVLRQRRRALALLHPPWTELAARYRQSGTVRQAAARIESLRASAERSGGSPPRGEALLVARARQALLDERQSDFARHFARYLALPSYRSPKLHEADFWSGVLGPGLEGSELVHSRPARQRIAAHIALNFAFSAMPAQCCLSDKAALSGTTEAGDSDCELSIVEALRTGDLDTLRRLSGREPDGLAAAALHLLRGQLAEAHRLFAENLPARREEVSANPAHLPLRLHAIIAALGAGAPSELCRLQIELAYYSIDRVLDLSQNGARDYISLLDNLAWLESARRRSGKQLPRSRGGVSLIPILWGFACLPDDVRHGMPTDKLAARLGALAAAGQPAMAAHGAAALRRLLPPEAPEQNLLRPLCTALPGLSPIGSISLTAGSEDGEDGEDSDDEAIAHVLPGLPAGQLYWDLRLAPGGASINRITLRLSSDVQDAGRTLDLSPHRLSAVTALMDADDRRRMPLLRELSSSAGRQLDMAASLAGHPRLRLEHDTPSGPALSPVQLRASRPKLRVIRRGSGVELKPDIRLNPGLILKRSEGEIELSATGARQKRFCDEVLSHGSRGSLRLEKPDPLELQELLNSLADSFELSGKLLPDDAPRQKAEPELSLEADYHGGTLSLRPRLKLLPDALGSVEAGQGPSRMLIATKRGPIGVTRNLSSERRLIRQLEQRCPALAAEQRDGSSGSGIRLSDPARQTELLRQLKDADLHLQFTSAQSLQLIDTADLALDIRSERGESWLSIGGQLRVDEHKVIELSALLKHPSTAPRSGDKQLIYTPELQHALNCLRQLARLSPAQQLRLSRAALPALCDLFPEQSDTLMQALQQSRQSLAEARSAPPPNGLAATLRPYQLEGYRWLLERTRLGIGACLADDMGLGKTIQTLALLLERADGGPALIIAPLSLLGNWEAEAARFAPGLRTLNLRDIGTERAPQDLRRTLVLASYGQVSARPESAAGQHWHTLVLDEAQSIRNPGTKRARSLFTLQADARLCLSGTPVENRLLDLWSLMHFLNPELLGSERDFKLRYGHGERLDELHRITAPLILRRTRRQVLPQLPPLTDITLPVTLGREERALYESCRRRALERSHRQRGTLFAELTRLRRLCCHGSLVAPDYQGPSAKTDALIELVESLRDAGHQALIFSQFTDVLDIVAQRLDPLGISYLRLDGRTGTAQRSELVQRFQAGEAQLFLISLGVGGTGLNLTAAGDVILLDPWWNPTTEQQAASRAHRLGQRRPVTLYRLYVKDSVEERILALQEQKQQLADTLIGEGSLPLETLLSLLAD</sequence>
<dbReference type="InterPro" id="IPR038718">
    <property type="entry name" value="SNF2-like_sf"/>
</dbReference>
<feature type="domain" description="Helicase C-terminal" evidence="3">
    <location>
        <begin position="1157"/>
        <end position="1311"/>
    </location>
</feature>
<dbReference type="InterPro" id="IPR027417">
    <property type="entry name" value="P-loop_NTPase"/>
</dbReference>
<dbReference type="InterPro" id="IPR049730">
    <property type="entry name" value="SNF2/RAD54-like_C"/>
</dbReference>
<comment type="caution">
    <text evidence="4">The sequence shown here is derived from an EMBL/GenBank/DDBJ whole genome shotgun (WGS) entry which is preliminary data.</text>
</comment>
<dbReference type="SUPFAM" id="SSF52540">
    <property type="entry name" value="P-loop containing nucleoside triphosphate hydrolases"/>
    <property type="match status" value="2"/>
</dbReference>
<evidence type="ECO:0000313" key="5">
    <source>
        <dbReference type="Proteomes" id="UP000823964"/>
    </source>
</evidence>
<dbReference type="GO" id="GO:0004386">
    <property type="term" value="F:helicase activity"/>
    <property type="evidence" value="ECO:0007669"/>
    <property type="project" value="UniProtKB-KW"/>
</dbReference>
<keyword evidence="1" id="KW-0378">Hydrolase</keyword>
<feature type="domain" description="Helicase ATP-binding" evidence="2">
    <location>
        <begin position="893"/>
        <end position="1048"/>
    </location>
</feature>
<evidence type="ECO:0000256" key="1">
    <source>
        <dbReference type="ARBA" id="ARBA00022801"/>
    </source>
</evidence>
<reference evidence="4" key="2">
    <citation type="submission" date="2021-04" db="EMBL/GenBank/DDBJ databases">
        <authorList>
            <person name="Gilroy R."/>
        </authorList>
    </citation>
    <scope>NUCLEOTIDE SEQUENCE</scope>
    <source>
        <strain evidence="4">14975</strain>
    </source>
</reference>
<reference evidence="4" key="1">
    <citation type="journal article" date="2021" name="PeerJ">
        <title>Extensive microbial diversity within the chicken gut microbiome revealed by metagenomics and culture.</title>
        <authorList>
            <person name="Gilroy R."/>
            <person name="Ravi A."/>
            <person name="Getino M."/>
            <person name="Pursley I."/>
            <person name="Horton D.L."/>
            <person name="Alikhan N.F."/>
            <person name="Baker D."/>
            <person name="Gharbi K."/>
            <person name="Hall N."/>
            <person name="Watson M."/>
            <person name="Adriaenssens E.M."/>
            <person name="Foster-Nyarko E."/>
            <person name="Jarju S."/>
            <person name="Secka A."/>
            <person name="Antonio M."/>
            <person name="Oren A."/>
            <person name="Chaudhuri R.R."/>
            <person name="La Ragione R."/>
            <person name="Hildebrand F."/>
            <person name="Pallen M.J."/>
        </authorList>
    </citation>
    <scope>NUCLEOTIDE SEQUENCE</scope>
    <source>
        <strain evidence="4">14975</strain>
    </source>
</reference>
<dbReference type="Proteomes" id="UP000823964">
    <property type="component" value="Unassembled WGS sequence"/>
</dbReference>
<dbReference type="InterPro" id="IPR001650">
    <property type="entry name" value="Helicase_C-like"/>
</dbReference>
<keyword evidence="4" id="KW-0347">Helicase</keyword>
<dbReference type="Pfam" id="PF00271">
    <property type="entry name" value="Helicase_C"/>
    <property type="match status" value="1"/>
</dbReference>
<dbReference type="InterPro" id="IPR014001">
    <property type="entry name" value="Helicase_ATP-bd"/>
</dbReference>
<accession>A0A9D2AHJ0</accession>
<evidence type="ECO:0000313" key="4">
    <source>
        <dbReference type="EMBL" id="HIX20435.1"/>
    </source>
</evidence>
<dbReference type="GO" id="GO:0016787">
    <property type="term" value="F:hydrolase activity"/>
    <property type="evidence" value="ECO:0007669"/>
    <property type="project" value="UniProtKB-KW"/>
</dbReference>
<dbReference type="SMART" id="SM00490">
    <property type="entry name" value="HELICc"/>
    <property type="match status" value="1"/>
</dbReference>
<evidence type="ECO:0000259" key="3">
    <source>
        <dbReference type="PROSITE" id="PS51194"/>
    </source>
</evidence>